<sequence length="52" mass="5771">MKQTRREADTGTPSSWSARTGSALKRFKTSVRATGAQDDPPRFTLWRSCAAQ</sequence>
<comment type="caution">
    <text evidence="2">The sequence shown here is derived from an EMBL/GenBank/DDBJ whole genome shotgun (WGS) entry which is preliminary data.</text>
</comment>
<accession>U2RLD0</accession>
<gene>
    <name evidence="2" type="ORF">N136_03997</name>
</gene>
<dbReference type="EMBL" id="AWVQ01000632">
    <property type="protein sequence ID" value="ERK69681.1"/>
    <property type="molecule type" value="Genomic_DNA"/>
</dbReference>
<dbReference type="AlphaFoldDB" id="U2RLD0"/>
<evidence type="ECO:0000256" key="1">
    <source>
        <dbReference type="SAM" id="MobiDB-lite"/>
    </source>
</evidence>
<dbReference type="HOGENOM" id="CLU_3081339_0_0_11"/>
<organism evidence="2 3">
    <name type="scientific">Leifsonia aquatica ATCC 14665</name>
    <dbReference type="NCBI Taxonomy" id="1358026"/>
    <lineage>
        <taxon>Bacteria</taxon>
        <taxon>Bacillati</taxon>
        <taxon>Actinomycetota</taxon>
        <taxon>Actinomycetes</taxon>
        <taxon>Micrococcales</taxon>
        <taxon>Microbacteriaceae</taxon>
        <taxon>Leifsonia</taxon>
    </lineage>
</organism>
<feature type="region of interest" description="Disordered" evidence="1">
    <location>
        <begin position="1"/>
        <end position="52"/>
    </location>
</feature>
<dbReference type="Proteomes" id="UP000016605">
    <property type="component" value="Unassembled WGS sequence"/>
</dbReference>
<proteinExistence type="predicted"/>
<name>U2RLD0_LEIAQ</name>
<reference evidence="2 3" key="1">
    <citation type="submission" date="2013-08" db="EMBL/GenBank/DDBJ databases">
        <authorList>
            <person name="Weinstock G."/>
            <person name="Sodergren E."/>
            <person name="Wylie T."/>
            <person name="Fulton L."/>
            <person name="Fulton R."/>
            <person name="Fronick C."/>
            <person name="O'Laughlin M."/>
            <person name="Godfrey J."/>
            <person name="Miner T."/>
            <person name="Herter B."/>
            <person name="Appelbaum E."/>
            <person name="Cordes M."/>
            <person name="Lek S."/>
            <person name="Wollam A."/>
            <person name="Pepin K.H."/>
            <person name="Palsikar V.B."/>
            <person name="Mitreva M."/>
            <person name="Wilson R.K."/>
        </authorList>
    </citation>
    <scope>NUCLEOTIDE SEQUENCE [LARGE SCALE GENOMIC DNA]</scope>
    <source>
        <strain evidence="2 3">ATCC 14665</strain>
    </source>
</reference>
<feature type="compositionally biased region" description="Polar residues" evidence="1">
    <location>
        <begin position="11"/>
        <end position="20"/>
    </location>
</feature>
<evidence type="ECO:0000313" key="3">
    <source>
        <dbReference type="Proteomes" id="UP000016605"/>
    </source>
</evidence>
<evidence type="ECO:0000313" key="2">
    <source>
        <dbReference type="EMBL" id="ERK69681.1"/>
    </source>
</evidence>
<protein>
    <submittedName>
        <fullName evidence="2">Uncharacterized protein</fullName>
    </submittedName>
</protein>